<keyword evidence="1" id="KW-0378">Hydrolase</keyword>
<reference evidence="1 2" key="1">
    <citation type="submission" date="2023-02" db="EMBL/GenBank/DDBJ databases">
        <title>Bacterial whole genomic sequence of Curvibacter sp. HBC61.</title>
        <authorList>
            <person name="Le V."/>
            <person name="Ko S.-R."/>
            <person name="Ahn C.-Y."/>
            <person name="Oh H.-M."/>
        </authorList>
    </citation>
    <scope>NUCLEOTIDE SEQUENCE [LARGE SCALE GENOMIC DNA]</scope>
    <source>
        <strain evidence="1 2">HBC61</strain>
    </source>
</reference>
<proteinExistence type="predicted"/>
<dbReference type="RefSeq" id="WP_273953857.1">
    <property type="nucleotide sequence ID" value="NZ_JAQSIP010000015.1"/>
</dbReference>
<dbReference type="Proteomes" id="UP001528673">
    <property type="component" value="Unassembled WGS sequence"/>
</dbReference>
<protein>
    <submittedName>
        <fullName evidence="1">Alpha/beta hydrolase</fullName>
    </submittedName>
</protein>
<sequence length="279" mass="30508">MNSPLMSLTPWMFTRPPGTRPPMALALLEGRALLEGLSLPLAWPCLRASLPPGDGHPVMVLPGLMAGDASTWPLRQFLQQLGYDARGWGLGINTGPRAHVRPRLNERLQQLHAESGRRVSLIGWSLGGVFARELARDQPELSRQVISLGSPLYGTPGQAANPWVWHLFKALNPELSEAQADEVRGHRPPPVPCTSIYTRTDSVVGWGASVEYSSPLTDNVEVNSASHLGLGINPLVWYVIGDRLAQAEGQWAHFKPAGLRRFLFRGKSPAQPLPPQTEP</sequence>
<dbReference type="EMBL" id="JAQSIP010000015">
    <property type="protein sequence ID" value="MDD0841071.1"/>
    <property type="molecule type" value="Genomic_DNA"/>
</dbReference>
<comment type="caution">
    <text evidence="1">The sequence shown here is derived from an EMBL/GenBank/DDBJ whole genome shotgun (WGS) entry which is preliminary data.</text>
</comment>
<evidence type="ECO:0000313" key="1">
    <source>
        <dbReference type="EMBL" id="MDD0841071.1"/>
    </source>
</evidence>
<gene>
    <name evidence="1" type="ORF">PSQ40_21010</name>
</gene>
<accession>A0ABT5N6G2</accession>
<dbReference type="InterPro" id="IPR029058">
    <property type="entry name" value="AB_hydrolase_fold"/>
</dbReference>
<keyword evidence="2" id="KW-1185">Reference proteome</keyword>
<evidence type="ECO:0000313" key="2">
    <source>
        <dbReference type="Proteomes" id="UP001528673"/>
    </source>
</evidence>
<name>A0ABT5N6G2_9BURK</name>
<dbReference type="SUPFAM" id="SSF53474">
    <property type="entry name" value="alpha/beta-Hydrolases"/>
    <property type="match status" value="1"/>
</dbReference>
<dbReference type="Gene3D" id="3.40.50.1820">
    <property type="entry name" value="alpha/beta hydrolase"/>
    <property type="match status" value="1"/>
</dbReference>
<dbReference type="GO" id="GO:0016787">
    <property type="term" value="F:hydrolase activity"/>
    <property type="evidence" value="ECO:0007669"/>
    <property type="project" value="UniProtKB-KW"/>
</dbReference>
<organism evidence="1 2">
    <name type="scientific">Curvibacter cyanobacteriorum</name>
    <dbReference type="NCBI Taxonomy" id="3026422"/>
    <lineage>
        <taxon>Bacteria</taxon>
        <taxon>Pseudomonadati</taxon>
        <taxon>Pseudomonadota</taxon>
        <taxon>Betaproteobacteria</taxon>
        <taxon>Burkholderiales</taxon>
        <taxon>Comamonadaceae</taxon>
        <taxon>Curvibacter</taxon>
    </lineage>
</organism>